<protein>
    <recommendedName>
        <fullName evidence="4">Branched-chain amino acid:cation transporter, LIVCS family</fullName>
    </recommendedName>
</protein>
<sequence>MITQKQKTTIIFAVPALLLAAAFFANLLMKDWNWSIFDFIVATVILFGTAFFVNLVVLSNKTFITKVLVSFVILLIVCLVWIELAVGIFGSPFAGN</sequence>
<organism evidence="2 3">
    <name type="scientific">Chryseobacterium taichungense</name>
    <dbReference type="NCBI Taxonomy" id="295069"/>
    <lineage>
        <taxon>Bacteria</taxon>
        <taxon>Pseudomonadati</taxon>
        <taxon>Bacteroidota</taxon>
        <taxon>Flavobacteriia</taxon>
        <taxon>Flavobacteriales</taxon>
        <taxon>Weeksellaceae</taxon>
        <taxon>Chryseobacterium group</taxon>
        <taxon>Chryseobacterium</taxon>
    </lineage>
</organism>
<evidence type="ECO:0000256" key="1">
    <source>
        <dbReference type="SAM" id="Phobius"/>
    </source>
</evidence>
<reference evidence="3" key="1">
    <citation type="submission" date="2016-10" db="EMBL/GenBank/DDBJ databases">
        <authorList>
            <person name="Varghese N."/>
            <person name="Submissions S."/>
        </authorList>
    </citation>
    <scope>NUCLEOTIDE SEQUENCE [LARGE SCALE GENOMIC DNA]</scope>
    <source>
        <strain evidence="3">DSM 17453</strain>
    </source>
</reference>
<dbReference type="STRING" id="295069.SAMN05421856_10432"/>
<accession>A0A1H7Z3G8</accession>
<evidence type="ECO:0000313" key="3">
    <source>
        <dbReference type="Proteomes" id="UP000199450"/>
    </source>
</evidence>
<evidence type="ECO:0000313" key="2">
    <source>
        <dbReference type="EMBL" id="SEM53142.1"/>
    </source>
</evidence>
<keyword evidence="3" id="KW-1185">Reference proteome</keyword>
<dbReference type="OrthoDB" id="9813621at2"/>
<gene>
    <name evidence="2" type="ORF">SAMN05421856_10432</name>
</gene>
<dbReference type="EMBL" id="FOBV01000004">
    <property type="protein sequence ID" value="SEM53142.1"/>
    <property type="molecule type" value="Genomic_DNA"/>
</dbReference>
<feature type="transmembrane region" description="Helical" evidence="1">
    <location>
        <begin position="34"/>
        <end position="56"/>
    </location>
</feature>
<name>A0A1H7Z3G8_9FLAO</name>
<proteinExistence type="predicted"/>
<dbReference type="RefSeq" id="WP_089999744.1">
    <property type="nucleotide sequence ID" value="NZ_FOBV01000004.1"/>
</dbReference>
<keyword evidence="1" id="KW-0812">Transmembrane</keyword>
<evidence type="ECO:0008006" key="4">
    <source>
        <dbReference type="Google" id="ProtNLM"/>
    </source>
</evidence>
<keyword evidence="1" id="KW-1133">Transmembrane helix</keyword>
<feature type="transmembrane region" description="Helical" evidence="1">
    <location>
        <begin position="68"/>
        <end position="90"/>
    </location>
</feature>
<dbReference type="Proteomes" id="UP000199450">
    <property type="component" value="Unassembled WGS sequence"/>
</dbReference>
<feature type="transmembrane region" description="Helical" evidence="1">
    <location>
        <begin position="9"/>
        <end position="28"/>
    </location>
</feature>
<dbReference type="AlphaFoldDB" id="A0A1H7Z3G8"/>
<keyword evidence="1" id="KW-0472">Membrane</keyword>